<dbReference type="InterPro" id="IPR000742">
    <property type="entry name" value="EGF"/>
</dbReference>
<feature type="domain" description="EGF-like" evidence="1">
    <location>
        <begin position="144"/>
        <end position="189"/>
    </location>
</feature>
<protein>
    <recommendedName>
        <fullName evidence="1">EGF-like domain-containing protein</fullName>
    </recommendedName>
</protein>
<name>A0AAU9J9U1_9CILI</name>
<feature type="domain" description="EGF-like" evidence="1">
    <location>
        <begin position="4467"/>
        <end position="4521"/>
    </location>
</feature>
<dbReference type="Proteomes" id="UP001162131">
    <property type="component" value="Unassembled WGS sequence"/>
</dbReference>
<feature type="domain" description="EGF-like" evidence="1">
    <location>
        <begin position="2314"/>
        <end position="2369"/>
    </location>
</feature>
<feature type="domain" description="EGF-like" evidence="1">
    <location>
        <begin position="2741"/>
        <end position="2799"/>
    </location>
</feature>
<feature type="domain" description="EGF-like" evidence="1">
    <location>
        <begin position="2069"/>
        <end position="2110"/>
    </location>
</feature>
<feature type="domain" description="EGF-like" evidence="1">
    <location>
        <begin position="4223"/>
        <end position="4264"/>
    </location>
</feature>
<feature type="domain" description="EGF-like" evidence="1">
    <location>
        <begin position="4161"/>
        <end position="4215"/>
    </location>
</feature>
<feature type="domain" description="EGF-like" evidence="1">
    <location>
        <begin position="2132"/>
        <end position="2183"/>
    </location>
</feature>
<feature type="domain" description="EGF-like" evidence="1">
    <location>
        <begin position="4338"/>
        <end position="4372"/>
    </location>
</feature>
<feature type="domain" description="EGF-like" evidence="1">
    <location>
        <begin position="4032"/>
        <end position="4066"/>
    </location>
</feature>
<feature type="domain" description="EGF-like" evidence="1">
    <location>
        <begin position="4279"/>
        <end position="4337"/>
    </location>
</feature>
<evidence type="ECO:0000259" key="1">
    <source>
        <dbReference type="SMART" id="SM00181"/>
    </source>
</evidence>
<reference evidence="2" key="1">
    <citation type="submission" date="2021-09" db="EMBL/GenBank/DDBJ databases">
        <authorList>
            <consortium name="AG Swart"/>
            <person name="Singh M."/>
            <person name="Singh A."/>
            <person name="Seah K."/>
            <person name="Emmerich C."/>
        </authorList>
    </citation>
    <scope>NUCLEOTIDE SEQUENCE</scope>
    <source>
        <strain evidence="2">ATCC30299</strain>
    </source>
</reference>
<sequence length="4786" mass="505007">MTTQLKVKKTTCCDDGYFISSTTTQCTKCPDENCKQCTDSGSGNTCIQCSNLLTVTDTLKIKKTSCCDAKNFVSDKHSSCTACKDSNCQYCEDSGDGDNCLQCSKTFSFSDKLQVKKTSCCQEGNFVSSSQTTCANCPDSNCKFCEDSGTGTNCLQCQSTLSLANKLKIKKTSCCDEGFYVSSSQLTCAACASPNCNYCEDSGSGNTCLQCSNLLTVADTLKIKKTTCCDEGKYITGTKTQCENCADSNCKFCEDSGTGTTCLQCKKTLSFTDALQVKKTSCCQEGKFISGSQTTCASCPDSNCKFCEDSGTGTNCLQCQNTLSLAYKVKIKKTSCCDKGYYVSSSQLTCAACASPNCNYCEDSGSGDTCLQCSNLLTMTPQLKVKKTTCCLDGYFISSTTTECTKCPDTNCNICEDSGAGSSCLQCAKTLSISDTLNIKKTTCCNEGKFVSATHLQCSNCADSNCKYCEDSGEGTVCNQCKKTFSFTDTLEIKKTSCCSEGKFVSDAHTACIACDSPNCKYCEDSGDGEKCLQCSNLLSFSNTLKIKKTTCCPDGQYVSSTQATCAPCADNKCSICEDSGSGTTCLKCSGILTVSDTLNIKKTTCCEDGKFVSGTNPACTNCFDSNCKICEDSGDGKVCLDCAKKLKFTDTLNIKKTTCCTLTTYLNGGKCDPCPSKCDACEDVTGECITCSEKVKFTGSLVKPSSCCVDGTYYSGGTCVSCDETCATCDKDTGKCLTCLDKMERDSDSDDMKCKCIGDQTQSGKVCSCPIGKFFNGQVCSVCGHFCDTCTLDSVTCKTCIDQSRMMLNTDKPAECKCKGNNQQEKANGSGCICKTPDTYFKNDDCISCGVNCLICDDTGGCTSCVKNVALKGSLTDPALCCASGNYYDSVNLRCIPCEENCATCDAHTGVCATCKKSKMEVDPTNTKTCHCIGDQALVGGECTCSQGLFFNGQTCSSCGTFCKTCEDNTGKCSACIDSDRMNLSTTNNKVCECKGVNQTPTATSCTCAAGKYFSNGDCVNCDSTCPDCDAITGNCKTCVDTSSRMAVSQSDSKKCQCLGSQQLVSNQCSCASGSYYAGSTCETCGDNCQICADLSGQCSSCKSSRMIFDSNDSKKCVCKAGQHLVGSDCVCDEGTYYDTNNKVCIPCESRCATCSDDGTCITCKEGRKMDLDANLPKTCKCKSDQTTGLDCSCATGSYFDTSISNCKSCETNCLACLDFTGDCTSCKKNIAFTGDLIDPATCCLTGTYYSNGGCVPCSDKCAECDIHTGKCTKCKEESKMIFDDTDEKKCKCAGDQLYVSEKCTCPDNQKFNGLVCSTCGTFCKVCADTTLICTECLDSSRMQFGASDNKICECKGSSQTTTATGCECAVGKYFTNNGCAPCGSLCAACADTTGICSSCKDITMTKSDDNLSCKCKPGLQLDEQAGTCKCSSGYYFDSNTCQPCGTHCSVCDSTRCSVCDSISHLIVDPSNRNNCICESSYYWIVANNDCEQCAEGTYYDGSKCSSCSTNCKACDNFTGKCNTCAGGDRMEFDPTDDKACRCKGNQILSGLTCSCSSGSYFDSLTCSPCSELCAVCTDLTGECTKCNDEALMTIDSQNNKNCKCKFSDLTAVSGQCVCTGGKQWNGSECSSCGNFCKTCNVVSNVCTECTDSARMDPVSSSVTCKCKTSFITSAAGCTCAASSYYDNSACFTCGDLCSTCADISGDCTACKDSTMEFHPTNKKICRCKGTQQYSTVLSTCTCPIGYFDGSTCQSCTTLCLTCDSTKCLTCQNILHLVVDTQNPKDCVCASGYNWITASGSCEQCSVGTYYDGNKCASCSAMCATCSGLTGTCDTCKDTARMALSGTTCICKGNQKLTGSTCSCDAGYYFDGSTCLKCSSLCSACKDYTGVCTTCKDSKMTFDSNDNKNCKCIGDQILSGETCTCPSNQQFNGNGCSTCGEFCSTCDVNNIVCSTCIDGNKMSPVSGTVTCACKGNQLKANAGCTCPSGSYFDSSTCSTCGDLCTTCTDTTGVCTVCKSDKMEVNPTNQKVCRCKGTQQYNTITSSCYCPTGYYDGSTCQSCTTLCSTCDSTKCLTCQAIANLIVDPQNPTNCACASGYNWITAAGSCDKCSDGTYYDGSKCVSCAATCATCSGQIGTCNTCKDAARMNLSGTTCICKGTQKLTGSTCSCDAGYYFDGSTCVQCSSLCASCNDYTGECKSCKDSKMTIDQANKKNCICIGDQTLDNGSCTCPIGQQFNGDKCSECGTFCNSCSKTSGIICNICIDSVKMLAVSGTTTCSCKGDQTATVSGCSCPAGYYFKDTKCTQCGSLCSLCADTTGICSTCKNGSTMEVNPSDTTTCRCKGTQQYNTALSACACPVGYFDNDTCKSCTTLCSTCDSTKCLTCQSIDHLVVDTQNPKNCVCASGYNWITAKSTCEQCSSDMYYDGNKCASCGTNCATCYDGTGVCKTCKSSRMEKGSDPTKCICKGTQKLTGSTCSCDAGYYFDGDTCVQCSDLCSTCEDLTGVCKTCKDSKLMTFDSNDNKKCKCIGNQVRSGDTCTCPSNQQFNGNGCSTCGEFCDTCNVNSNVCSACIDINKMSPVSGTVTCACKGNQLKTNAGCTCPSGSYFDSSTCSTCGDLCTTCTDTTGVCTVCKSDKMEVNPTNQKVCRCKGTQQYNTITSSCYCPTGYYDGTTCQSCTTLCSNCDSTKCLTCQAIANLIVDPQNPTNCICASGYNWITATGKCEQCSVGTYYDGNKCASCAANCASCYDGSGTCKICKDPNRMDLSGTICTCKGTQKLTGSTCSCDSGYYFDGSTCVQCSSLCSSCSDYTGECKTCKDSKMTIDSANKKNCICIGDQVLNNNMCTCPGSKQFNGSGCSDCSTFCSNCNVGSNTCNTCLDGNRMSPVSNTLTCACKGNQIANNDGCGCPSGSYFDSSTCSTCGDFCTTCTDISGVCTACKSDKMEVNPTNQKVCRCKGTQQYSYTLSSCYCPTGYYDGSTCQSCTTLCSTCDSTKCLTCQGIANLIVDPQNPTNCVCASGYNWITESGKCEQCSVGTYYDGNKCVACLDNCASCYDRTGYCKACNSRFTPSTINPAKCICKGTQKLTGSICSCDVGYYFDGDTCVQCSDLCSTCEDLTGVCKTCKDSKLMAFDSNNNKKCKCIGDQILNGDTCSCPSNKQFNGLGCSSCGEFCSACDVNNIVCNTCLDGSKMSPVSNTLTCACKGNQLKTNTGCTCPSGSYFDSTTCSTCGDFCTTCTDTTGICTVCKDSKMEVDPANQKVCRCKGTQKYSTVLSSCYCPTGYFDGSTCQSCTTLCSTCDSTKCLTCQGIANLIVDPQNPTNCVCASGYNWITATGKCDQCSVGTYYDGNKCASCSDNCASCYNGSGFCGVCKDSRMMISTSEPAKCICKGTQKLTGSTCSCNAGYYFDGSTCVQCSSLCSSCSDYTGECLSCKDSKMTIDPANKKNCICIGDQILNNNMCTCSGSKQFNGAGCSDCSTFCSNCNVGSNTCNTCLDGNRMSPVSNTLTCACKGNQIVTNAGCSCPSGSYFDSSTCSTCGDLCTTCTDISGVCTACKDSKMEVNPTNQKVCRCKGAQQYNTITSSCYCPTGYYDGTTCQSCTTLCSTCDSTKCLTCQGIANLIVDPQNPTNCVCASGYNWITATGKCDQCSVGTYYDGNKCAACSDNCASCYDRTGYCKVCNSRFTPSTINPAKCICKGAQKLTGSTCSCDAGYYFDGDTCVQCSDLCSTCEDLTGVCKTCKDSKLMTFDSNNNKKCKCIGDQILNGDTCSCPSNKQFNGLGCSSCGEFCSACDVNNIVCNTCLDGNKMSPVSNTLTCACKGNQLKTNTGCTCPSGSYFDSTTCSTCGDFCTTCTDTTGVCTVCKDSKMEVDPANQKACRCKGTQKYSTVLSSCYCPTGYFDGSTCQSCTTLCSTCDSTKCLTCQGIANLIVDPQNPTNCVCASGYNWITATGKCDQCSVGTYYDGNKCASCSDNCASCYNGSGFCGVCKDSRMMISTSEPAKCICKGTQKLTGSTCSCDAGYYFDGSTCVQCSSLCSSCSDYTGECKTCKDSKMTIDPANKKNCICIGDQILNNNMCTCAGGKQFNGSGCSDCSTFCSNCNVGSNTCNTCLDGNKMSPVSNTLTCACKGNQIVANAGCSCPSGSYFDSSTCSTCGDLCTTCTDTTGICTVCKSDKMEVNPTNQKVCRCKGTQQYNTITSSCYCPTGYYDGTTCQSCTTLCSTCDSTKCLTCQGIANLIVDPQNPTNCVCASGYNWITESGKCEQCSVGTYYDGNKCASCAANCASCYNGSGICKICKDPNRMDLSGTTCTCKGTQKLTGSTCSCDAGYYFDGSTCVQCSSLCSSCSDYTGECKTCKDSKMTIDSANKKNCICIGDQVLNNNMCTCPGSKQFNGSGCSDCSTFCSNCNVGSNTCNTCLDGNRMSPVSNTLTCACKGNQIATNDGCSCPSGSYFDSSTCSTCGDLCTTCTDTTGVCTVCKSDKMEVNPTNQKVCRCKGTQQYNTVTSSCYCPTGYYDGSTCQSCTTLCSTCDSTKCLTCQGIANLIVDPQNPTNCVCASGYNWITATGKCEQCSVGTYYDGNKCAACSDNCASCYDRTGYCKACNSRFTPSTINPAKCICKGTQKLTGSTCSCDAGYYFDGDTCVQCSDLCSTCEDLTGVCKTCKDSKLMTFDSNNNKKCKCIGDQILSGDTCSCPSNKQFNGLGCSSCGEFCSACDVSNIICNTCLDGNKMSPVSNTLTCACKGNQLKTNIWLHMSVRLLLWQHNLLGLRWFLHYMHRHNWYLHCL</sequence>
<dbReference type="PANTHER" id="PTHR15332:SF175">
    <property type="entry name" value="PROPROTEIN CONVERTASE SUBTILISIN_KEXIN TYPE 5-LIKE"/>
    <property type="match status" value="1"/>
</dbReference>
<feature type="domain" description="EGF-like" evidence="1">
    <location>
        <begin position="3555"/>
        <end position="3599"/>
    </location>
</feature>
<feature type="domain" description="EGF-like" evidence="1">
    <location>
        <begin position="1878"/>
        <end position="1912"/>
    </location>
</feature>
<keyword evidence="3" id="KW-1185">Reference proteome</keyword>
<feature type="domain" description="EGF-like" evidence="1">
    <location>
        <begin position="2685"/>
        <end position="2726"/>
    </location>
</feature>
<gene>
    <name evidence="2" type="ORF">BSTOLATCC_MIC37657</name>
</gene>
<dbReference type="SMART" id="SM00261">
    <property type="entry name" value="FU"/>
    <property type="match status" value="37"/>
</dbReference>
<feature type="domain" description="EGF-like" evidence="1">
    <location>
        <begin position="1946"/>
        <end position="1999"/>
    </location>
</feature>
<feature type="domain" description="EGF-like" evidence="1">
    <location>
        <begin position="4399"/>
        <end position="4433"/>
    </location>
</feature>
<feature type="domain" description="EGF-like" evidence="1">
    <location>
        <begin position="1826"/>
        <end position="1877"/>
    </location>
</feature>
<feature type="domain" description="EGF-like" evidence="1">
    <location>
        <begin position="2437"/>
        <end position="2492"/>
    </location>
</feature>
<evidence type="ECO:0000313" key="3">
    <source>
        <dbReference type="Proteomes" id="UP001162131"/>
    </source>
</evidence>
<dbReference type="SMART" id="SM00181">
    <property type="entry name" value="EGF"/>
    <property type="match status" value="38"/>
</dbReference>
<feature type="domain" description="EGF-like" evidence="1">
    <location>
        <begin position="2377"/>
        <end position="2418"/>
    </location>
</feature>
<feature type="domain" description="EGF-like" evidence="1">
    <location>
        <begin position="2800"/>
        <end position="2834"/>
    </location>
</feature>
<dbReference type="PANTHER" id="PTHR15332">
    <property type="entry name" value="PROPROTEIN CONVERTASE SUBTILISIN_KEXIN TYPE 5-LIKE"/>
    <property type="match status" value="1"/>
</dbReference>
<feature type="domain" description="EGF-like" evidence="1">
    <location>
        <begin position="1390"/>
        <end position="1431"/>
    </location>
</feature>
<feature type="domain" description="EGF-like" evidence="1">
    <location>
        <begin position="2007"/>
        <end position="2061"/>
    </location>
</feature>
<feature type="domain" description="EGF-like" evidence="1">
    <location>
        <begin position="1029"/>
        <end position="1084"/>
    </location>
</feature>
<feature type="domain" description="EGF-like" evidence="1">
    <location>
        <begin position="3107"/>
        <end position="3142"/>
    </location>
</feature>
<feature type="domain" description="EGF-like" evidence="1">
    <location>
        <begin position="2991"/>
        <end position="3032"/>
    </location>
</feature>
<feature type="domain" description="EGF-like" evidence="1">
    <location>
        <begin position="4529"/>
        <end position="4570"/>
    </location>
</feature>
<feature type="domain" description="EGF-like" evidence="1">
    <location>
        <begin position="1092"/>
        <end position="1132"/>
    </location>
</feature>
<comment type="caution">
    <text evidence="2">The sequence shown here is derived from an EMBL/GenBank/DDBJ whole genome shotgun (WGS) entry which is preliminary data.</text>
</comment>
<feature type="domain" description="EGF-like" evidence="1">
    <location>
        <begin position="3723"/>
        <end position="3758"/>
    </location>
</feature>
<feature type="domain" description="EGF-like" evidence="1">
    <location>
        <begin position="722"/>
        <end position="756"/>
    </location>
</feature>
<dbReference type="SMART" id="SM01411">
    <property type="entry name" value="Ephrin_rec_like"/>
    <property type="match status" value="10"/>
</dbReference>
<accession>A0AAU9J9U1</accession>
<proteinExistence type="predicted"/>
<evidence type="ECO:0000313" key="2">
    <source>
        <dbReference type="EMBL" id="CAG9324909.1"/>
    </source>
</evidence>
<organism evidence="2 3">
    <name type="scientific">Blepharisma stoltei</name>
    <dbReference type="NCBI Taxonomy" id="1481888"/>
    <lineage>
        <taxon>Eukaryota</taxon>
        <taxon>Sar</taxon>
        <taxon>Alveolata</taxon>
        <taxon>Ciliophora</taxon>
        <taxon>Postciliodesmatophora</taxon>
        <taxon>Heterotrichea</taxon>
        <taxon>Heterotrichida</taxon>
        <taxon>Blepharismidae</taxon>
        <taxon>Blepharisma</taxon>
    </lineage>
</organism>
<feature type="domain" description="EGF-like" evidence="1">
    <location>
        <begin position="1570"/>
        <end position="1605"/>
    </location>
</feature>
<dbReference type="SUPFAM" id="SSF57184">
    <property type="entry name" value="Growth factor receptor domain"/>
    <property type="match status" value="23"/>
</dbReference>
<feature type="domain" description="EGF-like" evidence="1">
    <location>
        <begin position="2939"/>
        <end position="2983"/>
    </location>
</feature>
<dbReference type="EMBL" id="CAJZBQ010000037">
    <property type="protein sequence ID" value="CAG9324909.1"/>
    <property type="molecule type" value="Genomic_DNA"/>
</dbReference>
<feature type="domain" description="EGF-like" evidence="1">
    <location>
        <begin position="2623"/>
        <end position="2677"/>
    </location>
</feature>
<dbReference type="InterPro" id="IPR009030">
    <property type="entry name" value="Growth_fac_rcpt_cys_sf"/>
</dbReference>
<feature type="domain" description="EGF-like" evidence="1">
    <location>
        <begin position="3047"/>
        <end position="3080"/>
    </location>
</feature>
<feature type="domain" description="EGF-like" evidence="1">
    <location>
        <begin position="4645"/>
        <end position="4680"/>
    </location>
</feature>
<dbReference type="InterPro" id="IPR006212">
    <property type="entry name" value="Furin_repeat"/>
</dbReference>
<feature type="domain" description="EGF-like" evidence="1">
    <location>
        <begin position="1148"/>
        <end position="1182"/>
    </location>
</feature>
<feature type="domain" description="EGF-like" evidence="1">
    <location>
        <begin position="2861"/>
        <end position="2895"/>
    </location>
</feature>
<feature type="domain" description="EGF-like" evidence="1">
    <location>
        <begin position="2493"/>
        <end position="2528"/>
    </location>
</feature>
<feature type="domain" description="EGF-like" evidence="1">
    <location>
        <begin position="915"/>
        <end position="958"/>
    </location>
</feature>